<dbReference type="EMBL" id="VSSQ01000111">
    <property type="protein sequence ID" value="MPL77925.1"/>
    <property type="molecule type" value="Genomic_DNA"/>
</dbReference>
<gene>
    <name evidence="1" type="ORF">SDC9_23785</name>
</gene>
<evidence type="ECO:0000313" key="1">
    <source>
        <dbReference type="EMBL" id="MPL77925.1"/>
    </source>
</evidence>
<accession>A0A644UG10</accession>
<organism evidence="1">
    <name type="scientific">bioreactor metagenome</name>
    <dbReference type="NCBI Taxonomy" id="1076179"/>
    <lineage>
        <taxon>unclassified sequences</taxon>
        <taxon>metagenomes</taxon>
        <taxon>ecological metagenomes</taxon>
    </lineage>
</organism>
<dbReference type="AlphaFoldDB" id="A0A644UG10"/>
<protein>
    <recommendedName>
        <fullName evidence="2">Uracil-DNA glycosylase-like domain-containing protein</fullName>
    </recommendedName>
</protein>
<name>A0A644UG10_9ZZZZ</name>
<evidence type="ECO:0008006" key="2">
    <source>
        <dbReference type="Google" id="ProtNLM"/>
    </source>
</evidence>
<sequence length="93" mass="10523">MLEEELSRFPNLRVIMLMGDAAKKSFNMLAKKQTGKPCIPSGANCKQRSRGFYFGNVRVIPSYIMTGGNLLIERSKAQMIPEDIKKMMEIILP</sequence>
<reference evidence="1" key="1">
    <citation type="submission" date="2019-08" db="EMBL/GenBank/DDBJ databases">
        <authorList>
            <person name="Kucharzyk K."/>
            <person name="Murdoch R.W."/>
            <person name="Higgins S."/>
            <person name="Loffler F."/>
        </authorList>
    </citation>
    <scope>NUCLEOTIDE SEQUENCE</scope>
</reference>
<comment type="caution">
    <text evidence="1">The sequence shown here is derived from an EMBL/GenBank/DDBJ whole genome shotgun (WGS) entry which is preliminary data.</text>
</comment>
<proteinExistence type="predicted"/>